<accession>A0ABR5MJS4</accession>
<evidence type="ECO:0000313" key="1">
    <source>
        <dbReference type="EMBL" id="KPH75874.1"/>
    </source>
</evidence>
<dbReference type="RefSeq" id="WP_047183797.1">
    <property type="nucleotide sequence ID" value="NZ_JAHHXM010000002.1"/>
</dbReference>
<dbReference type="InterPro" id="IPR022476">
    <property type="entry name" value="Spore_YabP/YqfC"/>
</dbReference>
<reference evidence="1 2" key="1">
    <citation type="submission" date="2015-07" db="EMBL/GenBank/DDBJ databases">
        <title>High-quality draft genome sequence of Oceanobacillus caeni HM6, a bacillus isolated from a human feces.</title>
        <authorList>
            <person name="Kumar J."/>
            <person name="Verma M.K."/>
            <person name="Pandey R."/>
            <person name="Bhambi M."/>
            <person name="Chauhan N."/>
        </authorList>
    </citation>
    <scope>NUCLEOTIDE SEQUENCE [LARGE SCALE GENOMIC DNA]</scope>
    <source>
        <strain evidence="1 2">HM6</strain>
    </source>
</reference>
<sequence>MKKFRQRVQSLLINSFALPSDVILELPRITVIGQIHVYIENHQGLVTYSDTELKLKVNKGYVQIKGNSFVLKMMLPEEILLEGTITDIKFLSN</sequence>
<proteinExistence type="predicted"/>
<evidence type="ECO:0000313" key="2">
    <source>
        <dbReference type="Proteomes" id="UP000037854"/>
    </source>
</evidence>
<organism evidence="1 2">
    <name type="scientific">Oceanobacillus caeni</name>
    <dbReference type="NCBI Taxonomy" id="405946"/>
    <lineage>
        <taxon>Bacteria</taxon>
        <taxon>Bacillati</taxon>
        <taxon>Bacillota</taxon>
        <taxon>Bacilli</taxon>
        <taxon>Bacillales</taxon>
        <taxon>Bacillaceae</taxon>
        <taxon>Oceanobacillus</taxon>
    </lineage>
</organism>
<dbReference type="Proteomes" id="UP000037854">
    <property type="component" value="Unassembled WGS sequence"/>
</dbReference>
<dbReference type="EMBL" id="LGTK01000021">
    <property type="protein sequence ID" value="KPH75874.1"/>
    <property type="molecule type" value="Genomic_DNA"/>
</dbReference>
<name>A0ABR5MJS4_9BACI</name>
<dbReference type="NCBIfam" id="TIGR02856">
    <property type="entry name" value="spore_yqfC"/>
    <property type="match status" value="1"/>
</dbReference>
<protein>
    <submittedName>
        <fullName evidence="1">Sporulation protein YqfC</fullName>
    </submittedName>
</protein>
<dbReference type="InterPro" id="IPR022477">
    <property type="entry name" value="Spore_YqfC"/>
</dbReference>
<comment type="caution">
    <text evidence="1">The sequence shown here is derived from an EMBL/GenBank/DDBJ whole genome shotgun (WGS) entry which is preliminary data.</text>
</comment>
<gene>
    <name evidence="1" type="ORF">AFL42_07960</name>
</gene>
<keyword evidence="2" id="KW-1185">Reference proteome</keyword>
<dbReference type="Pfam" id="PF07873">
    <property type="entry name" value="YabP"/>
    <property type="match status" value="1"/>
</dbReference>